<reference evidence="2" key="1">
    <citation type="submission" date="2022-04" db="EMBL/GenBank/DDBJ databases">
        <title>Complete genome sequences of Ezakiella coagulans and Fenollaria massiliensis.</title>
        <authorList>
            <person name="France M.T."/>
            <person name="Clifford J."/>
            <person name="Narina S."/>
            <person name="Rutt L."/>
            <person name="Ravel J."/>
        </authorList>
    </citation>
    <scope>NUCLEOTIDE SEQUENCE</scope>
    <source>
        <strain evidence="2">C0061C2</strain>
    </source>
</reference>
<dbReference type="KEGG" id="fms:M1R53_03735"/>
<dbReference type="RefSeq" id="WP_249243120.1">
    <property type="nucleotide sequence ID" value="NZ_CP096649.1"/>
</dbReference>
<evidence type="ECO:0000256" key="1">
    <source>
        <dbReference type="SAM" id="Phobius"/>
    </source>
</evidence>
<keyword evidence="1" id="KW-0812">Transmembrane</keyword>
<evidence type="ECO:0000313" key="2">
    <source>
        <dbReference type="EMBL" id="UQK59765.1"/>
    </source>
</evidence>
<keyword evidence="3" id="KW-1185">Reference proteome</keyword>
<feature type="transmembrane region" description="Helical" evidence="1">
    <location>
        <begin position="7"/>
        <end position="31"/>
    </location>
</feature>
<sequence>MKKYKKALTMLDIVVSFAILSCFILFLSIFLKNFMALEKDNKKLRQADNFASNAMEILRSDESNDVYAITDKIKANLGEDTKFNLVKEAYTGGLYTFTLYINDKEGNTYEEYQIIK</sequence>
<organism evidence="2 3">
    <name type="scientific">Fenollaria massiliensis</name>
    <dbReference type="NCBI Taxonomy" id="938288"/>
    <lineage>
        <taxon>Bacteria</taxon>
        <taxon>Bacillati</taxon>
        <taxon>Bacillota</taxon>
        <taxon>Clostridia</taxon>
        <taxon>Eubacteriales</taxon>
        <taxon>Fenollaria</taxon>
    </lineage>
</organism>
<evidence type="ECO:0000313" key="3">
    <source>
        <dbReference type="Proteomes" id="UP000831151"/>
    </source>
</evidence>
<name>A0A9E7DKT6_9FIRM</name>
<accession>A0A9E7DKT6</accession>
<protein>
    <submittedName>
        <fullName evidence="2">Type II secretion system GspH family protein</fullName>
    </submittedName>
</protein>
<dbReference type="AlphaFoldDB" id="A0A9E7DKT6"/>
<gene>
    <name evidence="2" type="ORF">M1R53_03735</name>
</gene>
<dbReference type="Proteomes" id="UP000831151">
    <property type="component" value="Chromosome"/>
</dbReference>
<keyword evidence="1" id="KW-1133">Transmembrane helix</keyword>
<proteinExistence type="predicted"/>
<dbReference type="EMBL" id="CP096649">
    <property type="protein sequence ID" value="UQK59765.1"/>
    <property type="molecule type" value="Genomic_DNA"/>
</dbReference>
<keyword evidence="1" id="KW-0472">Membrane</keyword>